<proteinExistence type="inferred from homology"/>
<protein>
    <recommendedName>
        <fullName evidence="3">NmrA-like domain-containing protein</fullName>
    </recommendedName>
</protein>
<dbReference type="PANTHER" id="PTHR42748">
    <property type="entry name" value="NITROGEN METABOLITE REPRESSION PROTEIN NMRA FAMILY MEMBER"/>
    <property type="match status" value="1"/>
</dbReference>
<dbReference type="GO" id="GO:0005634">
    <property type="term" value="C:nucleus"/>
    <property type="evidence" value="ECO:0007669"/>
    <property type="project" value="TreeGrafter"/>
</dbReference>
<sequence>MFEAKETVLVIGGTGAQGVPVVKALASDSKYAVRVLTRNSSSAEAKLLATIPGVTIFEGNTYDETTLREAFKDIEYVFANTNGLAIGEKAEIYWGIRLYELSREFGVKHFVYASLEYGSKLGNFDPKYRCGFLDGKAKVAAYISAQPTTPMAWSILTSCQYIETLSEKLRPVPDPENPDILVFRAPLGEGKCPLIYLEDYGAYARWMLDTPARSNGLELHVATEDIAWRDLASAFTEVTGRKAVYKDVTLDEFFASGIYPNPDAKLGYPGSPDDGTLSTYRENFSGFWNVWKGNLTKRNYALLDEILPTRVKTVKEWMVKTGYNGTPALVLKASRDRDVKKGTGAKEESL</sequence>
<feature type="domain" description="NmrA-like" evidence="3">
    <location>
        <begin position="5"/>
        <end position="262"/>
    </location>
</feature>
<accession>A0AAN4PRZ7</accession>
<dbReference type="Pfam" id="PF05368">
    <property type="entry name" value="NmrA"/>
    <property type="match status" value="1"/>
</dbReference>
<organism evidence="4 5">
    <name type="scientific">Aspergillus lentulus</name>
    <dbReference type="NCBI Taxonomy" id="293939"/>
    <lineage>
        <taxon>Eukaryota</taxon>
        <taxon>Fungi</taxon>
        <taxon>Dikarya</taxon>
        <taxon>Ascomycota</taxon>
        <taxon>Pezizomycotina</taxon>
        <taxon>Eurotiomycetes</taxon>
        <taxon>Eurotiomycetidae</taxon>
        <taxon>Eurotiales</taxon>
        <taxon>Aspergillaceae</taxon>
        <taxon>Aspergillus</taxon>
        <taxon>Aspergillus subgen. Fumigati</taxon>
    </lineage>
</organism>
<dbReference type="AlphaFoldDB" id="A0AAN4PRZ7"/>
<evidence type="ECO:0000256" key="2">
    <source>
        <dbReference type="ARBA" id="ARBA00022857"/>
    </source>
</evidence>
<evidence type="ECO:0000313" key="5">
    <source>
        <dbReference type="Proteomes" id="UP000051487"/>
    </source>
</evidence>
<dbReference type="InterPro" id="IPR008030">
    <property type="entry name" value="NmrA-like"/>
</dbReference>
<dbReference type="InterPro" id="IPR051164">
    <property type="entry name" value="NmrA-like_oxidored"/>
</dbReference>
<evidence type="ECO:0000259" key="3">
    <source>
        <dbReference type="Pfam" id="PF05368"/>
    </source>
</evidence>
<comment type="caution">
    <text evidence="4">The sequence shown here is derived from an EMBL/GenBank/DDBJ whole genome shotgun (WGS) entry which is preliminary data.</text>
</comment>
<dbReference type="PANTHER" id="PTHR42748:SF14">
    <property type="entry name" value="SNOAL-LIKE DOMAIN-CONTAINING PROTEIN"/>
    <property type="match status" value="1"/>
</dbReference>
<dbReference type="Gene3D" id="3.40.50.720">
    <property type="entry name" value="NAD(P)-binding Rossmann-like Domain"/>
    <property type="match status" value="1"/>
</dbReference>
<dbReference type="Gene3D" id="3.90.25.10">
    <property type="entry name" value="UDP-galactose 4-epimerase, domain 1"/>
    <property type="match status" value="1"/>
</dbReference>
<evidence type="ECO:0000313" key="4">
    <source>
        <dbReference type="EMBL" id="GAQ09206.1"/>
    </source>
</evidence>
<evidence type="ECO:0000256" key="1">
    <source>
        <dbReference type="ARBA" id="ARBA00006328"/>
    </source>
</evidence>
<reference evidence="4 5" key="1">
    <citation type="submission" date="2015-11" db="EMBL/GenBank/DDBJ databases">
        <title>Aspergillus lentulus strain IFM 54703T.</title>
        <authorList>
            <person name="Kusuya Y."/>
            <person name="Sakai K."/>
            <person name="Kamei K."/>
            <person name="Takahashi H."/>
            <person name="Yaguchi T."/>
        </authorList>
    </citation>
    <scope>NUCLEOTIDE SEQUENCE [LARGE SCALE GENOMIC DNA]</scope>
    <source>
        <strain evidence="4 5">IFM 54703</strain>
    </source>
</reference>
<dbReference type="InterPro" id="IPR036291">
    <property type="entry name" value="NAD(P)-bd_dom_sf"/>
</dbReference>
<name>A0AAN4PRZ7_ASPLE</name>
<comment type="similarity">
    <text evidence="1">Belongs to the NmrA-type oxidoreductase family.</text>
</comment>
<dbReference type="EMBL" id="BCLY01000012">
    <property type="protein sequence ID" value="GAQ09206.1"/>
    <property type="molecule type" value="Genomic_DNA"/>
</dbReference>
<keyword evidence="2" id="KW-0521">NADP</keyword>
<dbReference type="Proteomes" id="UP000051487">
    <property type="component" value="Unassembled WGS sequence"/>
</dbReference>
<dbReference type="SUPFAM" id="SSF51735">
    <property type="entry name" value="NAD(P)-binding Rossmann-fold domains"/>
    <property type="match status" value="1"/>
</dbReference>
<gene>
    <name evidence="4" type="ORF">ALT_6527</name>
</gene>